<name>A0A839ADZ5_9HYPH</name>
<keyword evidence="1 6" id="KW-0436">Ligase</keyword>
<evidence type="ECO:0000256" key="5">
    <source>
        <dbReference type="ARBA" id="ARBA00048539"/>
    </source>
</evidence>
<keyword evidence="6" id="KW-0963">Cytoplasm</keyword>
<dbReference type="GO" id="GO:0032267">
    <property type="term" value="F:tRNA(Ile)-lysidine synthase activity"/>
    <property type="evidence" value="ECO:0007669"/>
    <property type="project" value="UniProtKB-EC"/>
</dbReference>
<comment type="similarity">
    <text evidence="6">Belongs to the tRNA(Ile)-lysidine synthase family.</text>
</comment>
<dbReference type="HAMAP" id="MF_01161">
    <property type="entry name" value="tRNA_Ile_lys_synt"/>
    <property type="match status" value="1"/>
</dbReference>
<dbReference type="GO" id="GO:0005524">
    <property type="term" value="F:ATP binding"/>
    <property type="evidence" value="ECO:0007669"/>
    <property type="project" value="UniProtKB-UniRule"/>
</dbReference>
<dbReference type="InterPro" id="IPR014729">
    <property type="entry name" value="Rossmann-like_a/b/a_fold"/>
</dbReference>
<dbReference type="InterPro" id="IPR011063">
    <property type="entry name" value="TilS/TtcA_N"/>
</dbReference>
<comment type="domain">
    <text evidence="6">The N-terminal region contains the highly conserved SGGXDS motif, predicted to be a P-loop motif involved in ATP binding.</text>
</comment>
<feature type="domain" description="tRNA(Ile)-lysidine/2-thiocytidine synthase N-terminal" evidence="7">
    <location>
        <begin position="29"/>
        <end position="209"/>
    </location>
</feature>
<dbReference type="CDD" id="cd01992">
    <property type="entry name" value="TilS_N"/>
    <property type="match status" value="1"/>
</dbReference>
<evidence type="ECO:0000256" key="3">
    <source>
        <dbReference type="ARBA" id="ARBA00022741"/>
    </source>
</evidence>
<evidence type="ECO:0000313" key="9">
    <source>
        <dbReference type="Proteomes" id="UP000541109"/>
    </source>
</evidence>
<dbReference type="Proteomes" id="UP000541109">
    <property type="component" value="Unassembled WGS sequence"/>
</dbReference>
<keyword evidence="3 6" id="KW-0547">Nucleotide-binding</keyword>
<dbReference type="EMBL" id="JACFXV010000048">
    <property type="protein sequence ID" value="MBA5777258.1"/>
    <property type="molecule type" value="Genomic_DNA"/>
</dbReference>
<dbReference type="SUPFAM" id="SSF52402">
    <property type="entry name" value="Adenine nucleotide alpha hydrolases-like"/>
    <property type="match status" value="1"/>
</dbReference>
<keyword evidence="2 6" id="KW-0819">tRNA processing</keyword>
<organism evidence="8 9">
    <name type="scientific">Stappia albiluteola</name>
    <dbReference type="NCBI Taxonomy" id="2758565"/>
    <lineage>
        <taxon>Bacteria</taxon>
        <taxon>Pseudomonadati</taxon>
        <taxon>Pseudomonadota</taxon>
        <taxon>Alphaproteobacteria</taxon>
        <taxon>Hyphomicrobiales</taxon>
        <taxon>Stappiaceae</taxon>
        <taxon>Stappia</taxon>
    </lineage>
</organism>
<sequence>MPAAPDTVAPLGDREADALFAPLSGYSRLAIGVSGGADSTALLYLLHRWGQRRQDSPALTALTVDHGLRPEAEREAQAVAAYCAGLGIPHMTLRWGGDKPQSGIQAKARAARRWLMSDAARDVGAQALVLAHHLDDQAETFLIRLTHGSQIFGLAGMRAHSSWYGLPVLRPFLGIPKARLVAMLRDAGIAWCEDPSNEDPGYERVRFRKLMPALAREGLTADRLARAAHLFGRMADAVDARVTRVLERAEFHAAGPVRLKVTDVSALPEDLRYRLLARLIRAASGSDYMPAHEKLVRAAAGLLALPGAKRTLGGAVIARKGDFLFVWREAGREGIEPVEIGEEAKAARAVFDDRYLVEAGKSCRLRVAPLGKGGLKRLDLKPPAGWPAAAFEAAPLILFGDGDVRVPGFCGCGLPEGCSILSLQSPLQP</sequence>
<dbReference type="Gene3D" id="3.40.50.620">
    <property type="entry name" value="HUPs"/>
    <property type="match status" value="1"/>
</dbReference>
<evidence type="ECO:0000256" key="1">
    <source>
        <dbReference type="ARBA" id="ARBA00022598"/>
    </source>
</evidence>
<keyword evidence="9" id="KW-1185">Reference proteome</keyword>
<dbReference type="GO" id="GO:0005737">
    <property type="term" value="C:cytoplasm"/>
    <property type="evidence" value="ECO:0007669"/>
    <property type="project" value="UniProtKB-SubCell"/>
</dbReference>
<dbReference type="RefSeq" id="WP_182164476.1">
    <property type="nucleotide sequence ID" value="NZ_JACFXV010000048.1"/>
</dbReference>
<proteinExistence type="inferred from homology"/>
<dbReference type="PANTHER" id="PTHR43033:SF1">
    <property type="entry name" value="TRNA(ILE)-LYSIDINE SYNTHASE-RELATED"/>
    <property type="match status" value="1"/>
</dbReference>
<gene>
    <name evidence="6 8" type="primary">tilS</name>
    <name evidence="8" type="ORF">H2509_08975</name>
</gene>
<evidence type="ECO:0000313" key="8">
    <source>
        <dbReference type="EMBL" id="MBA5777258.1"/>
    </source>
</evidence>
<dbReference type="GO" id="GO:0006400">
    <property type="term" value="P:tRNA modification"/>
    <property type="evidence" value="ECO:0007669"/>
    <property type="project" value="UniProtKB-UniRule"/>
</dbReference>
<dbReference type="InterPro" id="IPR012795">
    <property type="entry name" value="tRNA_Ile_lys_synt_N"/>
</dbReference>
<comment type="subcellular location">
    <subcellularLocation>
        <location evidence="6">Cytoplasm</location>
    </subcellularLocation>
</comment>
<dbReference type="PANTHER" id="PTHR43033">
    <property type="entry name" value="TRNA(ILE)-LYSIDINE SYNTHASE-RELATED"/>
    <property type="match status" value="1"/>
</dbReference>
<dbReference type="NCBIfam" id="TIGR02432">
    <property type="entry name" value="lysidine_TilS_N"/>
    <property type="match status" value="1"/>
</dbReference>
<evidence type="ECO:0000256" key="4">
    <source>
        <dbReference type="ARBA" id="ARBA00022840"/>
    </source>
</evidence>
<dbReference type="Pfam" id="PF01171">
    <property type="entry name" value="ATP_bind_3"/>
    <property type="match status" value="1"/>
</dbReference>
<comment type="function">
    <text evidence="6">Ligates lysine onto the cytidine present at position 34 of the AUA codon-specific tRNA(Ile) that contains the anticodon CAU, in an ATP-dependent manner. Cytidine is converted to lysidine, thus changing the amino acid specificity of the tRNA from methionine to isoleucine.</text>
</comment>
<reference evidence="8 9" key="1">
    <citation type="submission" date="2020-07" db="EMBL/GenBank/DDBJ databases">
        <title>Stappia sp., F7233, whole genome shotgun sequencing project.</title>
        <authorList>
            <person name="Jiang S."/>
            <person name="Liu Z.W."/>
            <person name="Du Z.J."/>
        </authorList>
    </citation>
    <scope>NUCLEOTIDE SEQUENCE [LARGE SCALE GENOMIC DNA]</scope>
    <source>
        <strain evidence="8 9">F7233</strain>
    </source>
</reference>
<keyword evidence="4 6" id="KW-0067">ATP-binding</keyword>
<evidence type="ECO:0000256" key="2">
    <source>
        <dbReference type="ARBA" id="ARBA00022694"/>
    </source>
</evidence>
<dbReference type="InterPro" id="IPR012094">
    <property type="entry name" value="tRNA_Ile_lys_synt"/>
</dbReference>
<accession>A0A839ADZ5</accession>
<comment type="caution">
    <text evidence="8">The sequence shown here is derived from an EMBL/GenBank/DDBJ whole genome shotgun (WGS) entry which is preliminary data.</text>
</comment>
<evidence type="ECO:0000259" key="7">
    <source>
        <dbReference type="Pfam" id="PF01171"/>
    </source>
</evidence>
<dbReference type="EC" id="6.3.4.19" evidence="6"/>
<comment type="catalytic activity">
    <reaction evidence="5 6">
        <text>cytidine(34) in tRNA(Ile2) + L-lysine + ATP = lysidine(34) in tRNA(Ile2) + AMP + diphosphate + H(+)</text>
        <dbReference type="Rhea" id="RHEA:43744"/>
        <dbReference type="Rhea" id="RHEA-COMP:10625"/>
        <dbReference type="Rhea" id="RHEA-COMP:10670"/>
        <dbReference type="ChEBI" id="CHEBI:15378"/>
        <dbReference type="ChEBI" id="CHEBI:30616"/>
        <dbReference type="ChEBI" id="CHEBI:32551"/>
        <dbReference type="ChEBI" id="CHEBI:33019"/>
        <dbReference type="ChEBI" id="CHEBI:82748"/>
        <dbReference type="ChEBI" id="CHEBI:83665"/>
        <dbReference type="ChEBI" id="CHEBI:456215"/>
        <dbReference type="EC" id="6.3.4.19"/>
    </reaction>
</comment>
<dbReference type="AlphaFoldDB" id="A0A839ADZ5"/>
<feature type="binding site" evidence="6">
    <location>
        <begin position="34"/>
        <end position="39"/>
    </location>
    <ligand>
        <name>ATP</name>
        <dbReference type="ChEBI" id="CHEBI:30616"/>
    </ligand>
</feature>
<evidence type="ECO:0000256" key="6">
    <source>
        <dbReference type="HAMAP-Rule" id="MF_01161"/>
    </source>
</evidence>
<protein>
    <recommendedName>
        <fullName evidence="6">tRNA(Ile)-lysidine synthase</fullName>
        <ecNumber evidence="6">6.3.4.19</ecNumber>
    </recommendedName>
    <alternativeName>
        <fullName evidence="6">tRNA(Ile)-2-lysyl-cytidine synthase</fullName>
    </alternativeName>
    <alternativeName>
        <fullName evidence="6">tRNA(Ile)-lysidine synthetase</fullName>
    </alternativeName>
</protein>